<name>A0A699H3G9_TANCI</name>
<proteinExistence type="predicted"/>
<evidence type="ECO:0000313" key="2">
    <source>
        <dbReference type="EMBL" id="GEX31214.1"/>
    </source>
</evidence>
<protein>
    <submittedName>
        <fullName evidence="2">Uncharacterized protein</fullName>
    </submittedName>
</protein>
<keyword evidence="1" id="KW-0175">Coiled coil</keyword>
<gene>
    <name evidence="2" type="ORF">Tci_303189</name>
</gene>
<feature type="coiled-coil region" evidence="1">
    <location>
        <begin position="235"/>
        <end position="262"/>
    </location>
</feature>
<evidence type="ECO:0000256" key="1">
    <source>
        <dbReference type="SAM" id="Coils"/>
    </source>
</evidence>
<reference evidence="2" key="1">
    <citation type="journal article" date="2019" name="Sci. Rep.">
        <title>Draft genome of Tanacetum cinerariifolium, the natural source of mosquito coil.</title>
        <authorList>
            <person name="Yamashiro T."/>
            <person name="Shiraishi A."/>
            <person name="Satake H."/>
            <person name="Nakayama K."/>
        </authorList>
    </citation>
    <scope>NUCLEOTIDE SEQUENCE</scope>
</reference>
<dbReference type="EMBL" id="BKCJ010101011">
    <property type="protein sequence ID" value="GEX31214.1"/>
    <property type="molecule type" value="Genomic_DNA"/>
</dbReference>
<sequence>MGIVSTEMELILEKPNNVLVMKSRSILTDSQVTPTKHGRMTKPYSSPYFIANCFNAGYLKMERRSVKVKELQERCIIKGFQVIKSRKTYVPKWNVINDYSLDDPDVYRSMAYFSVEVRLRSKHNYKEMKKFKRKCNRQADLLKKKDTEIASLKAQLSLKKAKAAEVIRLRGQVAAIEAMKAARVNELNSLKKWITTLEGPVVTLEFATIIKDTELASSNAQITKLTQDLSNILSCDELSIKAASLESKKDKHTDQVSLLETTCFSLRDQVSGYGLFKEQIEVVQDEKVKLLSEKVAGLDAELMGMALHLYKEFYLCFLTTIVGRRWIIGAIGRAIDKGMQDGLAVVIDHGKPERGLVDVAAYNPSAEANYVFTVNAFRVVDC</sequence>
<accession>A0A699H3G9</accession>
<dbReference type="AlphaFoldDB" id="A0A699H3G9"/>
<organism evidence="2">
    <name type="scientific">Tanacetum cinerariifolium</name>
    <name type="common">Dalmatian daisy</name>
    <name type="synonym">Chrysanthemum cinerariifolium</name>
    <dbReference type="NCBI Taxonomy" id="118510"/>
    <lineage>
        <taxon>Eukaryota</taxon>
        <taxon>Viridiplantae</taxon>
        <taxon>Streptophyta</taxon>
        <taxon>Embryophyta</taxon>
        <taxon>Tracheophyta</taxon>
        <taxon>Spermatophyta</taxon>
        <taxon>Magnoliopsida</taxon>
        <taxon>eudicotyledons</taxon>
        <taxon>Gunneridae</taxon>
        <taxon>Pentapetalae</taxon>
        <taxon>asterids</taxon>
        <taxon>campanulids</taxon>
        <taxon>Asterales</taxon>
        <taxon>Asteraceae</taxon>
        <taxon>Asteroideae</taxon>
        <taxon>Anthemideae</taxon>
        <taxon>Anthemidinae</taxon>
        <taxon>Tanacetum</taxon>
    </lineage>
</organism>
<comment type="caution">
    <text evidence="2">The sequence shown here is derived from an EMBL/GenBank/DDBJ whole genome shotgun (WGS) entry which is preliminary data.</text>
</comment>